<dbReference type="PANTHER" id="PTHR22852">
    <property type="entry name" value="LETHAL 2 DENTICLELESS PROTEIN RETINOIC ACID-REGULATED NUCLEAR MATRIX-ASSOCIATED PROTEIN"/>
    <property type="match status" value="1"/>
</dbReference>
<evidence type="ECO:0000313" key="7">
    <source>
        <dbReference type="Proteomes" id="UP000557566"/>
    </source>
</evidence>
<proteinExistence type="inferred from homology"/>
<evidence type="ECO:0000256" key="4">
    <source>
        <dbReference type="PROSITE-ProRule" id="PRU00221"/>
    </source>
</evidence>
<dbReference type="Proteomes" id="UP000557566">
    <property type="component" value="Unassembled WGS sequence"/>
</dbReference>
<dbReference type="InterPro" id="IPR001680">
    <property type="entry name" value="WD40_rpt"/>
</dbReference>
<feature type="repeat" description="WD" evidence="4">
    <location>
        <begin position="243"/>
        <end position="284"/>
    </location>
</feature>
<reference evidence="6 7" key="1">
    <citation type="journal article" date="2020" name="Genome Biol. Evol.">
        <title>A new high-quality draft genome assembly of the Chinese cordyceps Ophiocordyceps sinensis.</title>
        <authorList>
            <person name="Shu R."/>
            <person name="Zhang J."/>
            <person name="Meng Q."/>
            <person name="Zhang H."/>
            <person name="Zhou G."/>
            <person name="Li M."/>
            <person name="Wu P."/>
            <person name="Zhao Y."/>
            <person name="Chen C."/>
            <person name="Qin Q."/>
        </authorList>
    </citation>
    <scope>NUCLEOTIDE SEQUENCE [LARGE SCALE GENOMIC DNA]</scope>
    <source>
        <strain evidence="6 7">IOZ07</strain>
    </source>
</reference>
<keyword evidence="2" id="KW-0833">Ubl conjugation pathway</keyword>
<dbReference type="InterPro" id="IPR051865">
    <property type="entry name" value="WD-repeat_CDT2_adapter"/>
</dbReference>
<dbReference type="Pfam" id="PF00400">
    <property type="entry name" value="WD40"/>
    <property type="match status" value="3"/>
</dbReference>
<sequence length="668" mass="72439">MVSPRSLAGDSLSSDPICPSSPLDRFGGSRDDVQDGAMGEMPLEPPTKRRRGSPLDDLPQILTRPYVGLENTSGLAMLNTGTNERGTLSERRRANLSQFFKASRRGVQNLSQKSFMSTQQVVSADTDSPSPLRDYQPQPIRKFRNRGLAAHLLDREHGFSSHPGKEYLAYPASDPRAETASFHSDSFDVYECARLDQPGNSIPFSLASSHCALFTAVGDEQGYVRFLSTTKLSAPGDKVTSVVKVHDNAIMNLEFSHDDSRLASASGDRSGRILDMQTQTVAVELGGSHWDSLRQVTFQPGEGNGNVLATSDRAGRVQIWDLRCSSLPAQCFSTASAGIGLGGRLRDERLDVAFARTVNTIDNAHQRTVQGSTSSASVTALQWLPAGREHLLLTGSEANASIKLWDTRYMKPRRHTAETPVAVTAEPVTHTWRSYGITSMALGADAARLYAVCKDSTVYAYSTNHLVLGHAPELLDGAAKRRPGAAQGLGPLYGLRHESLRVASFYVKCAIRPATAGPELLAVGSASACAVLFPTDERYMRAAWARREHMLPPSGAGAQAVSSPLLPSPLTPSGSTPSWLSSFSSSSSSPLPILRTGTPLIRGHAIEVTTLSWSRDGKLVTASDDYHVRHWQQDGSRARRMRQVGEFGGERHRAGWADVGDDWDRDEC</sequence>
<organism evidence="6 7">
    <name type="scientific">Ophiocordyceps sinensis</name>
    <dbReference type="NCBI Taxonomy" id="72228"/>
    <lineage>
        <taxon>Eukaryota</taxon>
        <taxon>Fungi</taxon>
        <taxon>Dikarya</taxon>
        <taxon>Ascomycota</taxon>
        <taxon>Pezizomycotina</taxon>
        <taxon>Sordariomycetes</taxon>
        <taxon>Hypocreomycetidae</taxon>
        <taxon>Hypocreales</taxon>
        <taxon>Ophiocordycipitaceae</taxon>
        <taxon>Ophiocordyceps</taxon>
    </lineage>
</organism>
<keyword evidence="4" id="KW-0853">WD repeat</keyword>
<evidence type="ECO:0000256" key="5">
    <source>
        <dbReference type="SAM" id="MobiDB-lite"/>
    </source>
</evidence>
<comment type="similarity">
    <text evidence="3">Belongs to the WD repeat cdt2 family.</text>
</comment>
<dbReference type="InterPro" id="IPR015943">
    <property type="entry name" value="WD40/YVTN_repeat-like_dom_sf"/>
</dbReference>
<protein>
    <recommendedName>
        <fullName evidence="8">WD domain protein</fullName>
    </recommendedName>
</protein>
<dbReference type="InterPro" id="IPR036322">
    <property type="entry name" value="WD40_repeat_dom_sf"/>
</dbReference>
<dbReference type="Gene3D" id="2.130.10.10">
    <property type="entry name" value="YVTN repeat-like/Quinoprotein amine dehydrogenase"/>
    <property type="match status" value="2"/>
</dbReference>
<comment type="caution">
    <text evidence="6">The sequence shown here is derived from an EMBL/GenBank/DDBJ whole genome shotgun (WGS) entry which is preliminary data.</text>
</comment>
<evidence type="ECO:0008006" key="8">
    <source>
        <dbReference type="Google" id="ProtNLM"/>
    </source>
</evidence>
<feature type="region of interest" description="Disordered" evidence="5">
    <location>
        <begin position="1"/>
        <end position="59"/>
    </location>
</feature>
<comment type="pathway">
    <text evidence="1">Protein modification; protein ubiquitination.</text>
</comment>
<keyword evidence="7" id="KW-1185">Reference proteome</keyword>
<evidence type="ECO:0000256" key="2">
    <source>
        <dbReference type="ARBA" id="ARBA00022786"/>
    </source>
</evidence>
<dbReference type="SUPFAM" id="SSF50978">
    <property type="entry name" value="WD40 repeat-like"/>
    <property type="match status" value="1"/>
</dbReference>
<dbReference type="OrthoDB" id="2096344at2759"/>
<accession>A0A8H4PVJ3</accession>
<evidence type="ECO:0000256" key="1">
    <source>
        <dbReference type="ARBA" id="ARBA00004906"/>
    </source>
</evidence>
<dbReference type="GO" id="GO:0005634">
    <property type="term" value="C:nucleus"/>
    <property type="evidence" value="ECO:0007669"/>
    <property type="project" value="TreeGrafter"/>
</dbReference>
<feature type="repeat" description="WD" evidence="4">
    <location>
        <begin position="601"/>
        <end position="641"/>
    </location>
</feature>
<dbReference type="EMBL" id="JAAVMX010000003">
    <property type="protein sequence ID" value="KAF4511171.1"/>
    <property type="molecule type" value="Genomic_DNA"/>
</dbReference>
<dbReference type="SMART" id="SM00320">
    <property type="entry name" value="WD40"/>
    <property type="match status" value="5"/>
</dbReference>
<evidence type="ECO:0000256" key="3">
    <source>
        <dbReference type="ARBA" id="ARBA00038344"/>
    </source>
</evidence>
<evidence type="ECO:0000313" key="6">
    <source>
        <dbReference type="EMBL" id="KAF4511171.1"/>
    </source>
</evidence>
<gene>
    <name evidence="6" type="ORF">G6O67_002991</name>
</gene>
<dbReference type="GO" id="GO:0043161">
    <property type="term" value="P:proteasome-mediated ubiquitin-dependent protein catabolic process"/>
    <property type="evidence" value="ECO:0007669"/>
    <property type="project" value="TreeGrafter"/>
</dbReference>
<dbReference type="AlphaFoldDB" id="A0A8H4PVJ3"/>
<dbReference type="GO" id="GO:0030674">
    <property type="term" value="F:protein-macromolecule adaptor activity"/>
    <property type="evidence" value="ECO:0007669"/>
    <property type="project" value="TreeGrafter"/>
</dbReference>
<dbReference type="PROSITE" id="PS50082">
    <property type="entry name" value="WD_REPEATS_2"/>
    <property type="match status" value="2"/>
</dbReference>
<dbReference type="PANTHER" id="PTHR22852:SF0">
    <property type="entry name" value="DENTICLELESS PROTEIN HOMOLOG"/>
    <property type="match status" value="1"/>
</dbReference>
<name>A0A8H4PVJ3_9HYPO</name>